<comment type="caution">
    <text evidence="1">The sequence shown here is derived from an EMBL/GenBank/DDBJ whole genome shotgun (WGS) entry which is preliminary data.</text>
</comment>
<sequence length="110" mass="12570">MTEESIPLLHEGRLFQIEYDIEAIKSRPFRVSLLIHGHNENGSSLYYYIDPSGPFWQGNEKAIIRSGSEGDYSYLQEKFNTVALSNANNASCIKWLEVSEPDRSLVSMRL</sequence>
<organism evidence="1 2">
    <name type="scientific">Brassica cretica</name>
    <name type="common">Mustard</name>
    <dbReference type="NCBI Taxonomy" id="69181"/>
    <lineage>
        <taxon>Eukaryota</taxon>
        <taxon>Viridiplantae</taxon>
        <taxon>Streptophyta</taxon>
        <taxon>Embryophyta</taxon>
        <taxon>Tracheophyta</taxon>
        <taxon>Spermatophyta</taxon>
        <taxon>Magnoliopsida</taxon>
        <taxon>eudicotyledons</taxon>
        <taxon>Gunneridae</taxon>
        <taxon>Pentapetalae</taxon>
        <taxon>rosids</taxon>
        <taxon>malvids</taxon>
        <taxon>Brassicales</taxon>
        <taxon>Brassicaceae</taxon>
        <taxon>Brassiceae</taxon>
        <taxon>Brassica</taxon>
    </lineage>
</organism>
<evidence type="ECO:0000313" key="2">
    <source>
        <dbReference type="Proteomes" id="UP000266723"/>
    </source>
</evidence>
<evidence type="ECO:0000313" key="1">
    <source>
        <dbReference type="EMBL" id="KAF3527738.1"/>
    </source>
</evidence>
<dbReference type="InterPro" id="IPR029055">
    <property type="entry name" value="Ntn_hydrolases_N"/>
</dbReference>
<reference evidence="1 2" key="1">
    <citation type="journal article" date="2020" name="BMC Genomics">
        <title>Intraspecific diversification of the crop wild relative Brassica cretica Lam. using demographic model selection.</title>
        <authorList>
            <person name="Kioukis A."/>
            <person name="Michalopoulou V.A."/>
            <person name="Briers L."/>
            <person name="Pirintsos S."/>
            <person name="Studholme D.J."/>
            <person name="Pavlidis P."/>
            <person name="Sarris P.F."/>
        </authorList>
    </citation>
    <scope>NUCLEOTIDE SEQUENCE [LARGE SCALE GENOMIC DNA]</scope>
    <source>
        <strain evidence="2">cv. PFS-1207/04</strain>
    </source>
</reference>
<gene>
    <name evidence="1" type="ORF">DY000_02043119</name>
</gene>
<name>A0ABQ7B6G4_BRACR</name>
<accession>A0ABQ7B6G4</accession>
<dbReference type="Gene3D" id="3.60.20.10">
    <property type="entry name" value="Glutamine Phosphoribosylpyrophosphate, subunit 1, domain 1"/>
    <property type="match status" value="1"/>
</dbReference>
<proteinExistence type="predicted"/>
<dbReference type="Proteomes" id="UP000266723">
    <property type="component" value="Unassembled WGS sequence"/>
</dbReference>
<protein>
    <submittedName>
        <fullName evidence="1">Uncharacterized protein</fullName>
    </submittedName>
</protein>
<keyword evidence="2" id="KW-1185">Reference proteome</keyword>
<dbReference type="EMBL" id="QGKV02001507">
    <property type="protein sequence ID" value="KAF3527738.1"/>
    <property type="molecule type" value="Genomic_DNA"/>
</dbReference>
<dbReference type="SUPFAM" id="SSF56235">
    <property type="entry name" value="N-terminal nucleophile aminohydrolases (Ntn hydrolases)"/>
    <property type="match status" value="1"/>
</dbReference>